<evidence type="ECO:0000259" key="3">
    <source>
        <dbReference type="Pfam" id="PF04775"/>
    </source>
</evidence>
<dbReference type="OrthoDB" id="6347013at2759"/>
<comment type="similarity">
    <text evidence="1">Belongs to the C/M/P thioester hydrolase family.</text>
</comment>
<dbReference type="EMBL" id="LIAE01010463">
    <property type="protein sequence ID" value="PAV60553.1"/>
    <property type="molecule type" value="Genomic_DNA"/>
</dbReference>
<evidence type="ECO:0000256" key="1">
    <source>
        <dbReference type="ARBA" id="ARBA00006538"/>
    </source>
</evidence>
<dbReference type="Gene3D" id="2.60.40.2240">
    <property type="entry name" value="Acyl-CoA thioester hydrolase/BAAT N-terminal domain"/>
    <property type="match status" value="1"/>
</dbReference>
<sequence length="408" mass="46754">MTSFNHLRIDKPDTMQNEKVHITVEGLEPNALYRLVMSLEHLYGKHKAFAVFKADDSGHIDVKRDAPLRGTYAGADPMGLFLSQRATPDFPYGGYLRCTPPIPFYYDLELYDLAGNHIETMTIKKHWMHPQLKRTEIKSHGFYGTEFRPPGDGPYPCVVDISGTGGGLHEHKGSMLASEGFVVLCVAFFQFKDLPNKLEDVDITYFQFKAIVSINGPHSQSHYMSIKENGEQMTQVPFDDSRHYFLNSIMITGPCFASPTENLTPENEIPWERIPKDAKVRLVTSVDDLVCCSVHTNNYRLKRLRETGHHVEIEYCNGGHIMEPPYFPHHELVYAKFQALHGKSQEVTWAHTIEFFIRNLGEPAHMPDWDRLTRIVKPTIEEQKKFAKQIEAQSQQPQPQQQQQLSKI</sequence>
<dbReference type="InterPro" id="IPR006862">
    <property type="entry name" value="Thio_Ohase/aa_AcTrfase"/>
</dbReference>
<feature type="domain" description="Acyl-CoA thioester hydrolase/bile acid-CoA amino acid N-acetyltransferase" evidence="3">
    <location>
        <begin position="17"/>
        <end position="138"/>
    </location>
</feature>
<dbReference type="InterPro" id="IPR029058">
    <property type="entry name" value="AB_hydrolase_fold"/>
</dbReference>
<name>A0A2A2JFP4_9BILA</name>
<dbReference type="GO" id="GO:0006631">
    <property type="term" value="P:fatty acid metabolic process"/>
    <property type="evidence" value="ECO:0007669"/>
    <property type="project" value="TreeGrafter"/>
</dbReference>
<comment type="caution">
    <text evidence="5">The sequence shown here is derived from an EMBL/GenBank/DDBJ whole genome shotgun (WGS) entry which is preliminary data.</text>
</comment>
<dbReference type="STRING" id="2018661.A0A2A2JFP4"/>
<organism evidence="5 6">
    <name type="scientific">Diploscapter pachys</name>
    <dbReference type="NCBI Taxonomy" id="2018661"/>
    <lineage>
        <taxon>Eukaryota</taxon>
        <taxon>Metazoa</taxon>
        <taxon>Ecdysozoa</taxon>
        <taxon>Nematoda</taxon>
        <taxon>Chromadorea</taxon>
        <taxon>Rhabditida</taxon>
        <taxon>Rhabditina</taxon>
        <taxon>Rhabditomorpha</taxon>
        <taxon>Rhabditoidea</taxon>
        <taxon>Rhabditidae</taxon>
        <taxon>Diploscapter</taxon>
    </lineage>
</organism>
<protein>
    <recommendedName>
        <fullName evidence="7">BAAT/Acyl-CoA thioester hydrolase C-terminal domain-containing protein</fullName>
    </recommendedName>
</protein>
<dbReference type="AlphaFoldDB" id="A0A2A2JFP4"/>
<dbReference type="Pfam" id="PF08840">
    <property type="entry name" value="BAAT_C"/>
    <property type="match status" value="1"/>
</dbReference>
<dbReference type="GO" id="GO:0047617">
    <property type="term" value="F:fatty acyl-CoA hydrolase activity"/>
    <property type="evidence" value="ECO:0007669"/>
    <property type="project" value="TreeGrafter"/>
</dbReference>
<dbReference type="FunFam" id="2.60.40.2240:FF:000003">
    <property type="entry name" value="Protein CBG04103"/>
    <property type="match status" value="1"/>
</dbReference>
<dbReference type="PIRSF" id="PIRSF016521">
    <property type="entry name" value="Acyl-CoA_hydro"/>
    <property type="match status" value="1"/>
</dbReference>
<keyword evidence="6" id="KW-1185">Reference proteome</keyword>
<evidence type="ECO:0008006" key="7">
    <source>
        <dbReference type="Google" id="ProtNLM"/>
    </source>
</evidence>
<dbReference type="PANTHER" id="PTHR10824">
    <property type="entry name" value="ACYL-COENZYME A THIOESTERASE-RELATED"/>
    <property type="match status" value="1"/>
</dbReference>
<dbReference type="InterPro" id="IPR042490">
    <property type="entry name" value="Thio_Ohase/BAAT_N"/>
</dbReference>
<dbReference type="InterPro" id="IPR014940">
    <property type="entry name" value="BAAT_C"/>
</dbReference>
<dbReference type="SUPFAM" id="SSF53474">
    <property type="entry name" value="alpha/beta-Hydrolases"/>
    <property type="match status" value="1"/>
</dbReference>
<feature type="compositionally biased region" description="Low complexity" evidence="2">
    <location>
        <begin position="393"/>
        <end position="408"/>
    </location>
</feature>
<feature type="domain" description="BAAT/Acyl-CoA thioester hydrolase C-terminal" evidence="4">
    <location>
        <begin position="205"/>
        <end position="361"/>
    </location>
</feature>
<evidence type="ECO:0000256" key="2">
    <source>
        <dbReference type="SAM" id="MobiDB-lite"/>
    </source>
</evidence>
<dbReference type="GO" id="GO:0006637">
    <property type="term" value="P:acyl-CoA metabolic process"/>
    <property type="evidence" value="ECO:0007669"/>
    <property type="project" value="InterPro"/>
</dbReference>
<reference evidence="5 6" key="1">
    <citation type="journal article" date="2017" name="Curr. Biol.">
        <title>Genome architecture and evolution of a unichromosomal asexual nematode.</title>
        <authorList>
            <person name="Fradin H."/>
            <person name="Zegar C."/>
            <person name="Gutwein M."/>
            <person name="Lucas J."/>
            <person name="Kovtun M."/>
            <person name="Corcoran D."/>
            <person name="Baugh L.R."/>
            <person name="Kiontke K."/>
            <person name="Gunsalus K."/>
            <person name="Fitch D.H."/>
            <person name="Piano F."/>
        </authorList>
    </citation>
    <scope>NUCLEOTIDE SEQUENCE [LARGE SCALE GENOMIC DNA]</scope>
    <source>
        <strain evidence="5">PF1309</strain>
    </source>
</reference>
<proteinExistence type="inferred from homology"/>
<dbReference type="Gene3D" id="3.40.50.1820">
    <property type="entry name" value="alpha/beta hydrolase"/>
    <property type="match status" value="2"/>
</dbReference>
<feature type="region of interest" description="Disordered" evidence="2">
    <location>
        <begin position="386"/>
        <end position="408"/>
    </location>
</feature>
<accession>A0A2A2JFP4</accession>
<evidence type="ECO:0000313" key="6">
    <source>
        <dbReference type="Proteomes" id="UP000218231"/>
    </source>
</evidence>
<dbReference type="InterPro" id="IPR016662">
    <property type="entry name" value="Acyl-CoA_thioEstase_long-chain"/>
</dbReference>
<dbReference type="PANTHER" id="PTHR10824:SF11">
    <property type="entry name" value="BAAT_ACYL-COA THIOESTER HYDROLASE PROTEIN"/>
    <property type="match status" value="1"/>
</dbReference>
<evidence type="ECO:0000259" key="4">
    <source>
        <dbReference type="Pfam" id="PF08840"/>
    </source>
</evidence>
<evidence type="ECO:0000313" key="5">
    <source>
        <dbReference type="EMBL" id="PAV60553.1"/>
    </source>
</evidence>
<dbReference type="Proteomes" id="UP000218231">
    <property type="component" value="Unassembled WGS sequence"/>
</dbReference>
<dbReference type="Pfam" id="PF04775">
    <property type="entry name" value="Bile_Hydr_Trans"/>
    <property type="match status" value="1"/>
</dbReference>
<gene>
    <name evidence="5" type="ORF">WR25_18134</name>
</gene>